<dbReference type="AlphaFoldDB" id="A0A2M6WE94"/>
<organism evidence="2 3">
    <name type="scientific">Candidatus Kaiserbacteria bacterium CG10_big_fil_rev_8_21_14_0_10_49_17</name>
    <dbReference type="NCBI Taxonomy" id="1974609"/>
    <lineage>
        <taxon>Bacteria</taxon>
        <taxon>Candidatus Kaiseribacteriota</taxon>
    </lineage>
</organism>
<proteinExistence type="predicted"/>
<protein>
    <submittedName>
        <fullName evidence="2">Uncharacterized protein</fullName>
    </submittedName>
</protein>
<reference evidence="3" key="1">
    <citation type="submission" date="2017-09" db="EMBL/GenBank/DDBJ databases">
        <title>Depth-based differentiation of microbial function through sediment-hosted aquifers and enrichment of novel symbionts in the deep terrestrial subsurface.</title>
        <authorList>
            <person name="Probst A.J."/>
            <person name="Ladd B."/>
            <person name="Jarett J.K."/>
            <person name="Geller-Mcgrath D.E."/>
            <person name="Sieber C.M.K."/>
            <person name="Emerson J.B."/>
            <person name="Anantharaman K."/>
            <person name="Thomas B.C."/>
            <person name="Malmstrom R."/>
            <person name="Stieglmeier M."/>
            <person name="Klingl A."/>
            <person name="Woyke T."/>
            <person name="Ryan C.M."/>
            <person name="Banfield J.F."/>
        </authorList>
    </citation>
    <scope>NUCLEOTIDE SEQUENCE [LARGE SCALE GENOMIC DNA]</scope>
</reference>
<feature type="region of interest" description="Disordered" evidence="1">
    <location>
        <begin position="113"/>
        <end position="153"/>
    </location>
</feature>
<sequence length="304" mass="29913">MEILRKNNILTSSLIVLAGLLMAFAIPFIVFAGGGDAGDGGGGGDVSSGSISGLGDAAFGGCGNGASDGGGTDANGYSPCVGCFGGDVFCPAGWTPVADGNCLPPTSYSQGSYGGGGGGSGSGNSQDSSNTGGNTSPPPPPPPPAPGATITCTPPELLAGGSLTVTWSCSNATSSSGNGFSTGGALSGSTSVSADPEATYTVVCSNDTQSVQAQCDVDILNPQLNIDANPDRVRKGNTSSINWQALNVKSCTVDGPDFSATGVSGAKQTGPIEVESTYRLICQTDLGAVIDSVTVKLIPTFEEF</sequence>
<feature type="compositionally biased region" description="Pro residues" evidence="1">
    <location>
        <begin position="136"/>
        <end position="146"/>
    </location>
</feature>
<gene>
    <name evidence="2" type="ORF">COU17_02435</name>
</gene>
<name>A0A2M6WE94_9BACT</name>
<evidence type="ECO:0000256" key="1">
    <source>
        <dbReference type="SAM" id="MobiDB-lite"/>
    </source>
</evidence>
<dbReference type="Proteomes" id="UP000228809">
    <property type="component" value="Unassembled WGS sequence"/>
</dbReference>
<evidence type="ECO:0000313" key="3">
    <source>
        <dbReference type="Proteomes" id="UP000228809"/>
    </source>
</evidence>
<comment type="caution">
    <text evidence="2">The sequence shown here is derived from an EMBL/GenBank/DDBJ whole genome shotgun (WGS) entry which is preliminary data.</text>
</comment>
<feature type="compositionally biased region" description="Low complexity" evidence="1">
    <location>
        <begin position="123"/>
        <end position="135"/>
    </location>
</feature>
<dbReference type="EMBL" id="PFBJ01000012">
    <property type="protein sequence ID" value="PIT91064.1"/>
    <property type="molecule type" value="Genomic_DNA"/>
</dbReference>
<evidence type="ECO:0000313" key="2">
    <source>
        <dbReference type="EMBL" id="PIT91064.1"/>
    </source>
</evidence>
<feature type="compositionally biased region" description="Gly residues" evidence="1">
    <location>
        <begin position="113"/>
        <end position="122"/>
    </location>
</feature>
<accession>A0A2M6WE94</accession>